<gene>
    <name evidence="1" type="ORF">KIH27_11880</name>
</gene>
<evidence type="ECO:0000313" key="1">
    <source>
        <dbReference type="EMBL" id="MBS9534287.1"/>
    </source>
</evidence>
<evidence type="ECO:0000313" key="2">
    <source>
        <dbReference type="Proteomes" id="UP001519535"/>
    </source>
</evidence>
<dbReference type="InterPro" id="IPR011009">
    <property type="entry name" value="Kinase-like_dom_sf"/>
</dbReference>
<reference evidence="1 2" key="1">
    <citation type="submission" date="2021-05" db="EMBL/GenBank/DDBJ databases">
        <title>Mycobacterium acidophilum sp. nov., an extremely acid-tolerant member of the genus Mycobacterium.</title>
        <authorList>
            <person name="Xia J."/>
        </authorList>
    </citation>
    <scope>NUCLEOTIDE SEQUENCE [LARGE SCALE GENOMIC DNA]</scope>
    <source>
        <strain evidence="1 2">M1</strain>
    </source>
</reference>
<proteinExistence type="predicted"/>
<dbReference type="RefSeq" id="WP_214093155.1">
    <property type="nucleotide sequence ID" value="NZ_JAHCLR010000021.1"/>
</dbReference>
<organism evidence="1 2">
    <name type="scientific">Mycolicibacter acidiphilus</name>
    <dbReference type="NCBI Taxonomy" id="2835306"/>
    <lineage>
        <taxon>Bacteria</taxon>
        <taxon>Bacillati</taxon>
        <taxon>Actinomycetota</taxon>
        <taxon>Actinomycetes</taxon>
        <taxon>Mycobacteriales</taxon>
        <taxon>Mycobacteriaceae</taxon>
        <taxon>Mycolicibacter</taxon>
    </lineage>
</organism>
<name>A0ABS5RJ09_9MYCO</name>
<sequence length="317" mass="34965">MESLPARAHLAPALTDARIADWCLANLGSTPRQRLFERHHLSRVIGLALVDGRRIVVKVRPDHPRLDGCYQVQRHLAATGFPCPRPLTPPVRVGALAVSAETYVAGGRIIRFSDARPELFARALARLISSTEGLAESVDVSPSPPWVSFESGSSRLWPQPDDVEGDLNDPRLSGWIDDVARKARERIARHSGRRVYGHGDWYAANIPCRGDRIHTVHDWDSVVREPECVIAGVASAIFPGTGAPGEVASVAQSDAFLRAYADERGVKRSTDDMQICWAASVWTRAFDAKKEMLRGGDILALDRQEATERLRRAGVRF</sequence>
<comment type="caution">
    <text evidence="1">The sequence shown here is derived from an EMBL/GenBank/DDBJ whole genome shotgun (WGS) entry which is preliminary data.</text>
</comment>
<keyword evidence="2" id="KW-1185">Reference proteome</keyword>
<dbReference type="SUPFAM" id="SSF56112">
    <property type="entry name" value="Protein kinase-like (PK-like)"/>
    <property type="match status" value="1"/>
</dbReference>
<accession>A0ABS5RJ09</accession>
<protein>
    <submittedName>
        <fullName evidence="1">Phosphotransferase</fullName>
    </submittedName>
</protein>
<dbReference type="EMBL" id="JAHCLR010000021">
    <property type="protein sequence ID" value="MBS9534287.1"/>
    <property type="molecule type" value="Genomic_DNA"/>
</dbReference>
<dbReference type="Proteomes" id="UP001519535">
    <property type="component" value="Unassembled WGS sequence"/>
</dbReference>